<feature type="transmembrane region" description="Helical" evidence="6">
    <location>
        <begin position="232"/>
        <end position="250"/>
    </location>
</feature>
<comment type="caution">
    <text evidence="8">The sequence shown here is derived from an EMBL/GenBank/DDBJ whole genome shotgun (WGS) entry which is preliminary data.</text>
</comment>
<dbReference type="EMBL" id="QGGU01000002">
    <property type="protein sequence ID" value="PWK53637.1"/>
    <property type="molecule type" value="Genomic_DNA"/>
</dbReference>
<evidence type="ECO:0000256" key="1">
    <source>
        <dbReference type="ARBA" id="ARBA00004141"/>
    </source>
</evidence>
<feature type="transmembrane region" description="Helical" evidence="6">
    <location>
        <begin position="175"/>
        <end position="195"/>
    </location>
</feature>
<evidence type="ECO:0000256" key="4">
    <source>
        <dbReference type="ARBA" id="ARBA00022989"/>
    </source>
</evidence>
<dbReference type="RefSeq" id="WP_109761711.1">
    <property type="nucleotide sequence ID" value="NZ_QGGU01000002.1"/>
</dbReference>
<name>A0A316GG13_9GAMM</name>
<evidence type="ECO:0000256" key="6">
    <source>
        <dbReference type="RuleBase" id="RU361157"/>
    </source>
</evidence>
<dbReference type="InterPro" id="IPR047817">
    <property type="entry name" value="ABC2_TM_bact-type"/>
</dbReference>
<organism evidence="8 9">
    <name type="scientific">Pleionea mediterranea</name>
    <dbReference type="NCBI Taxonomy" id="523701"/>
    <lineage>
        <taxon>Bacteria</taxon>
        <taxon>Pseudomonadati</taxon>
        <taxon>Pseudomonadota</taxon>
        <taxon>Gammaproteobacteria</taxon>
        <taxon>Oceanospirillales</taxon>
        <taxon>Pleioneaceae</taxon>
        <taxon>Pleionea</taxon>
    </lineage>
</organism>
<dbReference type="InterPro" id="IPR000412">
    <property type="entry name" value="ABC_2_transport"/>
</dbReference>
<proteinExistence type="inferred from homology"/>
<feature type="transmembrane region" description="Helical" evidence="6">
    <location>
        <begin position="110"/>
        <end position="134"/>
    </location>
</feature>
<comment type="subcellular location">
    <subcellularLocation>
        <location evidence="6">Cell inner membrane</location>
        <topology evidence="6">Multi-pass membrane protein</topology>
    </subcellularLocation>
    <subcellularLocation>
        <location evidence="1">Membrane</location>
        <topology evidence="1">Multi-pass membrane protein</topology>
    </subcellularLocation>
</comment>
<evidence type="ECO:0000313" key="8">
    <source>
        <dbReference type="EMBL" id="PWK53637.1"/>
    </source>
</evidence>
<dbReference type="GO" id="GO:0140359">
    <property type="term" value="F:ABC-type transporter activity"/>
    <property type="evidence" value="ECO:0007669"/>
    <property type="project" value="InterPro"/>
</dbReference>
<accession>A0A316GG13</accession>
<keyword evidence="3 6" id="KW-0812">Transmembrane</keyword>
<dbReference type="GO" id="GO:0043190">
    <property type="term" value="C:ATP-binding cassette (ABC) transporter complex"/>
    <property type="evidence" value="ECO:0007669"/>
    <property type="project" value="InterPro"/>
</dbReference>
<dbReference type="Pfam" id="PF01061">
    <property type="entry name" value="ABC2_membrane"/>
    <property type="match status" value="1"/>
</dbReference>
<evidence type="ECO:0000259" key="7">
    <source>
        <dbReference type="PROSITE" id="PS51012"/>
    </source>
</evidence>
<dbReference type="OrthoDB" id="9786643at2"/>
<feature type="transmembrane region" description="Helical" evidence="6">
    <location>
        <begin position="35"/>
        <end position="54"/>
    </location>
</feature>
<feature type="transmembrane region" description="Helical" evidence="6">
    <location>
        <begin position="146"/>
        <end position="169"/>
    </location>
</feature>
<dbReference type="PANTHER" id="PTHR43229:SF3">
    <property type="entry name" value="ABC-TYPE MULTIDRUG TRANSPORT SYSTEM, PERMEASE COMPONENT"/>
    <property type="match status" value="1"/>
</dbReference>
<evidence type="ECO:0000256" key="3">
    <source>
        <dbReference type="ARBA" id="ARBA00022692"/>
    </source>
</evidence>
<evidence type="ECO:0000256" key="5">
    <source>
        <dbReference type="ARBA" id="ARBA00023136"/>
    </source>
</evidence>
<dbReference type="InterPro" id="IPR013525">
    <property type="entry name" value="ABC2_TM"/>
</dbReference>
<dbReference type="PANTHER" id="PTHR43229">
    <property type="entry name" value="NODULATION PROTEIN J"/>
    <property type="match status" value="1"/>
</dbReference>
<dbReference type="InterPro" id="IPR051784">
    <property type="entry name" value="Nod_factor_ABC_transporter"/>
</dbReference>
<feature type="transmembrane region" description="Helical" evidence="6">
    <location>
        <begin position="66"/>
        <end position="90"/>
    </location>
</feature>
<feature type="domain" description="ABC transmembrane type-2" evidence="7">
    <location>
        <begin position="30"/>
        <end position="257"/>
    </location>
</feature>
<keyword evidence="6" id="KW-0813">Transport</keyword>
<keyword evidence="4 6" id="KW-1133">Transmembrane helix</keyword>
<keyword evidence="5 6" id="KW-0472">Membrane</keyword>
<dbReference type="PIRSF" id="PIRSF006648">
    <property type="entry name" value="DrrB"/>
    <property type="match status" value="1"/>
</dbReference>
<sequence length="260" mass="29027">MKTDSALYTSKTHLFGIYYYETRAEFLKAMRMPAFAIPSLLFPLMFYIFFGLIFNQSAMNGQMPSYLMATYGVFGVIGPALFSFGVGVSIEKDQGWLAMKQCSPMPISAYFIARILSAMVFGVLIILGLFLLGAIFGDVAMHTWQWLLTMTVLLAGMLPFCALGLWFGLLAKSQAAPAIVNLIYLPMAFLSGLWLPIQLFPEIMQNTAWMFPAFHLAQLTLAIQGLDSGIGVLWHLTILLVMTVIFLFLATRAFRHQAEK</sequence>
<keyword evidence="6" id="KW-1003">Cell membrane</keyword>
<reference evidence="8 9" key="1">
    <citation type="submission" date="2018-05" db="EMBL/GenBank/DDBJ databases">
        <title>Genomic Encyclopedia of Type Strains, Phase IV (KMG-IV): sequencing the most valuable type-strain genomes for metagenomic binning, comparative biology and taxonomic classification.</title>
        <authorList>
            <person name="Goeker M."/>
        </authorList>
    </citation>
    <scope>NUCLEOTIDE SEQUENCE [LARGE SCALE GENOMIC DNA]</scope>
    <source>
        <strain evidence="8 9">DSM 25350</strain>
    </source>
</reference>
<keyword evidence="9" id="KW-1185">Reference proteome</keyword>
<evidence type="ECO:0000256" key="2">
    <source>
        <dbReference type="ARBA" id="ARBA00007783"/>
    </source>
</evidence>
<evidence type="ECO:0000313" key="9">
    <source>
        <dbReference type="Proteomes" id="UP000245790"/>
    </source>
</evidence>
<gene>
    <name evidence="8" type="ORF">C8D97_10225</name>
</gene>
<dbReference type="Proteomes" id="UP000245790">
    <property type="component" value="Unassembled WGS sequence"/>
</dbReference>
<dbReference type="PROSITE" id="PS51012">
    <property type="entry name" value="ABC_TM2"/>
    <property type="match status" value="1"/>
</dbReference>
<comment type="similarity">
    <text evidence="2 6">Belongs to the ABC-2 integral membrane protein family.</text>
</comment>
<dbReference type="AlphaFoldDB" id="A0A316GG13"/>
<protein>
    <recommendedName>
        <fullName evidence="6">Transport permease protein</fullName>
    </recommendedName>
</protein>